<keyword evidence="3 9" id="KW-0479">Metal-binding</keyword>
<feature type="binding site" description="axial binding residue" evidence="9">
    <location>
        <position position="151"/>
    </location>
    <ligand>
        <name>Fe-coproporphyrin III</name>
        <dbReference type="ChEBI" id="CHEBI:68438"/>
    </ligand>
    <ligandPart>
        <name>Fe</name>
        <dbReference type="ChEBI" id="CHEBI:18248"/>
    </ligandPart>
</feature>
<accession>A0A068VWV1</accession>
<comment type="catalytic activity">
    <reaction evidence="9">
        <text>Fe-coproporphyrin III + H2O2 + H(+) = harderoheme III + CO2 + 2 H2O</text>
        <dbReference type="Rhea" id="RHEA:57940"/>
        <dbReference type="ChEBI" id="CHEBI:15377"/>
        <dbReference type="ChEBI" id="CHEBI:15378"/>
        <dbReference type="ChEBI" id="CHEBI:16240"/>
        <dbReference type="ChEBI" id="CHEBI:16526"/>
        <dbReference type="ChEBI" id="CHEBI:68438"/>
        <dbReference type="ChEBI" id="CHEBI:142463"/>
    </reaction>
</comment>
<dbReference type="GO" id="GO:0016634">
    <property type="term" value="F:oxidoreductase activity, acting on the CH-CH group of donors, oxygen as acceptor"/>
    <property type="evidence" value="ECO:0007669"/>
    <property type="project" value="UniProtKB-UniRule"/>
</dbReference>
<evidence type="ECO:0000256" key="2">
    <source>
        <dbReference type="ARBA" id="ARBA00022617"/>
    </source>
</evidence>
<keyword evidence="2 9" id="KW-0349">Heme</keyword>
<evidence type="ECO:0000256" key="7">
    <source>
        <dbReference type="ARBA" id="ARBA00049896"/>
    </source>
</evidence>
<dbReference type="SUPFAM" id="SSF54909">
    <property type="entry name" value="Dimeric alpha+beta barrel"/>
    <property type="match status" value="1"/>
</dbReference>
<gene>
    <name evidence="9" type="primary">chdC</name>
    <name evidence="10" type="ORF">PFCIRM138_04820</name>
</gene>
<dbReference type="RefSeq" id="WP_013162182.1">
    <property type="nucleotide sequence ID" value="NZ_CP010341.1"/>
</dbReference>
<reference evidence="10" key="1">
    <citation type="submission" date="2014-08" db="EMBL/GenBank/DDBJ databases">
        <authorList>
            <person name="Falentin Helene"/>
        </authorList>
    </citation>
    <scope>NUCLEOTIDE SEQUENCE</scope>
</reference>
<dbReference type="PANTHER" id="PTHR36843:SF1">
    <property type="entry name" value="COPROHEME DECARBOXYLASE"/>
    <property type="match status" value="1"/>
</dbReference>
<dbReference type="GO" id="GO:0046872">
    <property type="term" value="F:metal ion binding"/>
    <property type="evidence" value="ECO:0007669"/>
    <property type="project" value="UniProtKB-KW"/>
</dbReference>
<name>A0A068VWV1_PROFF</name>
<keyword evidence="9" id="KW-0350">Heme biosynthesis</keyword>
<dbReference type="HAMAP" id="MF_02244">
    <property type="entry name" value="Coproheme_decarbox_2"/>
    <property type="match status" value="1"/>
</dbReference>
<evidence type="ECO:0000256" key="8">
    <source>
        <dbReference type="ARBA" id="ARBA00050019"/>
    </source>
</evidence>
<comment type="catalytic activity">
    <reaction evidence="9">
        <text>harderoheme III + H2O2 + H(+) = heme b + CO2 + 2 H2O</text>
        <dbReference type="Rhea" id="RHEA:57944"/>
        <dbReference type="ChEBI" id="CHEBI:15377"/>
        <dbReference type="ChEBI" id="CHEBI:15378"/>
        <dbReference type="ChEBI" id="CHEBI:16240"/>
        <dbReference type="ChEBI" id="CHEBI:16526"/>
        <dbReference type="ChEBI" id="CHEBI:60344"/>
        <dbReference type="ChEBI" id="CHEBI:142463"/>
    </reaction>
</comment>
<proteinExistence type="inferred from homology"/>
<comment type="pathway">
    <text evidence="9">Porphyrin-containing compound metabolism; protoheme biosynthesis.</text>
</comment>
<dbReference type="Pfam" id="PF06778">
    <property type="entry name" value="Chlor_dismutase"/>
    <property type="match status" value="1"/>
</dbReference>
<comment type="similarity">
    <text evidence="9">Belongs to the ChdC family. Type 2 subfamily.</text>
</comment>
<protein>
    <recommendedName>
        <fullName evidence="1 9">Coproheme decarboxylase</fullName>
        <ecNumber evidence="8 9">1.3.98.5</ecNumber>
    </recommendedName>
    <alternativeName>
        <fullName evidence="5 9">Coproheme III oxidative decarboxylase</fullName>
    </alternativeName>
    <alternativeName>
        <fullName evidence="6 9">Hydrogen peroxide-dependent heme synthase</fullName>
    </alternativeName>
</protein>
<evidence type="ECO:0000256" key="6">
    <source>
        <dbReference type="ARBA" id="ARBA00030236"/>
    </source>
</evidence>
<dbReference type="EMBL" id="LM676390">
    <property type="protein sequence ID" value="CEP26149.1"/>
    <property type="molecule type" value="Genomic_DNA"/>
</dbReference>
<keyword evidence="4 9" id="KW-0408">Iron</keyword>
<dbReference type="PANTHER" id="PTHR36843">
    <property type="entry name" value="HEME-DEPENDENT PEROXIDASE YWFI-RELATED"/>
    <property type="match status" value="1"/>
</dbReference>
<dbReference type="EC" id="1.3.98.5" evidence="8 9"/>
<comment type="function">
    <text evidence="9">Involved in coproporphyrin-dependent heme b biosynthesis. Catalyzes the decarboxylation of Fe-coproporphyrin III (coproheme) to heme b (protoheme IX), the last step of the pathway. The reaction occurs in a stepwise manner with a three-propionate intermediate.</text>
</comment>
<dbReference type="AlphaFoldDB" id="A0A068VWV1"/>
<dbReference type="NCBIfam" id="NF042928">
    <property type="entry name" value="HemQ_actino"/>
    <property type="match status" value="1"/>
</dbReference>
<organism evidence="10">
    <name type="scientific">Propionibacterium freudenreichii subsp. freudenreichii</name>
    <dbReference type="NCBI Taxonomy" id="66712"/>
    <lineage>
        <taxon>Bacteria</taxon>
        <taxon>Bacillati</taxon>
        <taxon>Actinomycetota</taxon>
        <taxon>Actinomycetes</taxon>
        <taxon>Propionibacteriales</taxon>
        <taxon>Propionibacteriaceae</taxon>
        <taxon>Propionibacterium</taxon>
    </lineage>
</organism>
<dbReference type="InterPro" id="IPR010644">
    <property type="entry name" value="ChdC/CLD"/>
</dbReference>
<dbReference type="Gene3D" id="3.30.70.1030">
    <property type="entry name" value="Apc35880, domain 1"/>
    <property type="match status" value="2"/>
</dbReference>
<dbReference type="GO" id="GO:0006785">
    <property type="term" value="P:heme B biosynthetic process"/>
    <property type="evidence" value="ECO:0007669"/>
    <property type="project" value="UniProtKB-UniRule"/>
</dbReference>
<evidence type="ECO:0000256" key="1">
    <source>
        <dbReference type="ARBA" id="ARBA00014413"/>
    </source>
</evidence>
<dbReference type="InterPro" id="IPR011008">
    <property type="entry name" value="Dimeric_a/b-barrel"/>
</dbReference>
<dbReference type="PATRIC" id="fig|66712.6.peg.2302"/>
<evidence type="ECO:0000313" key="10">
    <source>
        <dbReference type="EMBL" id="CEP26149.1"/>
    </source>
</evidence>
<evidence type="ECO:0000256" key="5">
    <source>
        <dbReference type="ARBA" id="ARBA00029882"/>
    </source>
</evidence>
<evidence type="ECO:0000256" key="9">
    <source>
        <dbReference type="HAMAP-Rule" id="MF_02244"/>
    </source>
</evidence>
<keyword evidence="9" id="KW-0560">Oxidoreductase</keyword>
<comment type="catalytic activity">
    <reaction evidence="7">
        <text>Fe-coproporphyrin III + 2 H2O2 + 2 H(+) = heme b + 2 CO2 + 4 H2O</text>
        <dbReference type="Rhea" id="RHEA:56516"/>
        <dbReference type="ChEBI" id="CHEBI:15377"/>
        <dbReference type="ChEBI" id="CHEBI:15378"/>
        <dbReference type="ChEBI" id="CHEBI:16240"/>
        <dbReference type="ChEBI" id="CHEBI:16526"/>
        <dbReference type="ChEBI" id="CHEBI:60344"/>
        <dbReference type="ChEBI" id="CHEBI:68438"/>
        <dbReference type="EC" id="1.3.98.5"/>
    </reaction>
    <physiologicalReaction direction="left-to-right" evidence="7">
        <dbReference type="Rhea" id="RHEA:56517"/>
    </physiologicalReaction>
</comment>
<comment type="cofactor">
    <cofactor evidence="9">
        <name>Fe-coproporphyrin III</name>
        <dbReference type="ChEBI" id="CHEBI:68438"/>
    </cofactor>
    <text evidence="9">Fe-coproporphyrin III acts as both substrate and redox cofactor.</text>
</comment>
<evidence type="ECO:0000256" key="4">
    <source>
        <dbReference type="ARBA" id="ARBA00023004"/>
    </source>
</evidence>
<feature type="active site" evidence="9">
    <location>
        <position position="128"/>
    </location>
</feature>
<dbReference type="GO" id="GO:0020037">
    <property type="term" value="F:heme binding"/>
    <property type="evidence" value="ECO:0007669"/>
    <property type="project" value="InterPro"/>
</dbReference>
<dbReference type="KEGG" id="pfre:RM25_2250"/>
<dbReference type="GeneID" id="61223177"/>
<evidence type="ECO:0000256" key="3">
    <source>
        <dbReference type="ARBA" id="ARBA00022723"/>
    </source>
</evidence>
<sequence>MAHTADEINHMQRYTMWSVFRSEAAAGPGAGEQALEQLQAVAADTDLVIRGWYDVAGLRADADLMVWWHAHDYETLQRAYHVLRASTLGNVLTPVWSQLALHRAAEFNKAHVPAFLADEQPRDNICVYPFVRSHEWYLLPDEDRAQLLADHGRAASGFADVRANTMASFGLGDYEWILCFEADEMARIVDLMRVMRTTGARRHVRVETPFYSGRRRDLTEIVNSWG</sequence>